<feature type="region of interest" description="Disordered" evidence="1">
    <location>
        <begin position="352"/>
        <end position="379"/>
    </location>
</feature>
<dbReference type="PANTHER" id="PTHR21516:SF8">
    <property type="entry name" value="FHA DOMAIN-CONTAINING PROTEIN-RELATED"/>
    <property type="match status" value="1"/>
</dbReference>
<reference evidence="3" key="1">
    <citation type="submission" date="2017-10" db="EMBL/GenBank/DDBJ databases">
        <title>Rapid genome shrinkage in a self-fertile nematode reveals novel sperm competition proteins.</title>
        <authorList>
            <person name="Yin D."/>
            <person name="Schwarz E.M."/>
            <person name="Thomas C.G."/>
            <person name="Felde R.L."/>
            <person name="Korf I.F."/>
            <person name="Cutter A.D."/>
            <person name="Schartner C.M."/>
            <person name="Ralston E.J."/>
            <person name="Meyer B.J."/>
            <person name="Haag E.S."/>
        </authorList>
    </citation>
    <scope>NUCLEOTIDE SEQUENCE [LARGE SCALE GENOMIC DNA]</scope>
    <source>
        <strain evidence="3">JU1422</strain>
    </source>
</reference>
<name>A0A2G5TYA7_9PELO</name>
<proteinExistence type="predicted"/>
<protein>
    <submittedName>
        <fullName evidence="2">Uncharacterized protein</fullName>
    </submittedName>
</protein>
<evidence type="ECO:0000313" key="3">
    <source>
        <dbReference type="Proteomes" id="UP000230233"/>
    </source>
</evidence>
<accession>A0A2G5TYA7</accession>
<dbReference type="InterPro" id="IPR004987">
    <property type="entry name" value="DUF272"/>
</dbReference>
<evidence type="ECO:0000313" key="2">
    <source>
        <dbReference type="EMBL" id="PIC32267.1"/>
    </source>
</evidence>
<dbReference type="EMBL" id="PDUG01000004">
    <property type="protein sequence ID" value="PIC32267.1"/>
    <property type="molecule type" value="Genomic_DNA"/>
</dbReference>
<comment type="caution">
    <text evidence="2">The sequence shown here is derived from an EMBL/GenBank/DDBJ whole genome shotgun (WGS) entry which is preliminary data.</text>
</comment>
<organism evidence="2 3">
    <name type="scientific">Caenorhabditis nigoni</name>
    <dbReference type="NCBI Taxonomy" id="1611254"/>
    <lineage>
        <taxon>Eukaryota</taxon>
        <taxon>Metazoa</taxon>
        <taxon>Ecdysozoa</taxon>
        <taxon>Nematoda</taxon>
        <taxon>Chromadorea</taxon>
        <taxon>Rhabditida</taxon>
        <taxon>Rhabditina</taxon>
        <taxon>Rhabditomorpha</taxon>
        <taxon>Rhabditoidea</taxon>
        <taxon>Rhabditidae</taxon>
        <taxon>Peloderinae</taxon>
        <taxon>Caenorhabditis</taxon>
    </lineage>
</organism>
<evidence type="ECO:0000256" key="1">
    <source>
        <dbReference type="SAM" id="MobiDB-lite"/>
    </source>
</evidence>
<dbReference type="AlphaFoldDB" id="A0A2G5TYA7"/>
<dbReference type="Pfam" id="PF03312">
    <property type="entry name" value="DUF272"/>
    <property type="match status" value="2"/>
</dbReference>
<gene>
    <name evidence="2" type="primary">Cnig_chr_IV.g12657</name>
    <name evidence="2" type="ORF">B9Z55_012657</name>
</gene>
<keyword evidence="3" id="KW-1185">Reference proteome</keyword>
<sequence length="596" mass="67616">MTSSISQIFFACRRWTTLDGNSYITMISLKYASSVDVEERILREQSNCELGDFILSSDEKLEKMSYLPTKVFGDVAVVYNCHATMERINDTLVFVSSVFLKAICRDPNLSIGSYAIITKPLMHPEILPSGEQVLFVASTVEVVDDLPTFTNFVPLDSTPIRTNLEGELPETPVVENVIVEEIVASDKKLENLRAVVLSVDEDPKNGMNTHCLWIFEKLAEGRFLTTEYKLEPGHFFRGFYMFDQSDQEWNCAEYIKQITKPPEIGGGIDSEGNIWFRVSICEFQPAGGNLIFAQAETKHFGEIIEGESEGTKLTLSRIGQRVKIQRRIVLDEPVWIVVEKLVSNKDSNNQEVDGKRILEKNEINQEEQTRESTSASVEKPGYENDVQKEMVRNKEPNIEDVAGVISLVKNEKDQEKQVILGKGFASVSEKESDPYVGVRYDYKPKNWTAVVLSVNVNPTNRLKTHCVWIFEKPAEGIFTTEYWLEPGDYFKRIFVLNEFNQKRICANYNGEGERPRGVGHGIDCEGNVWFSIIINEFRPAGGNRRFAQATAKYFGDIIEGETEGTKLTSECIGKRVRIQRRIVLGEPVWMVVEILS</sequence>
<dbReference type="Proteomes" id="UP000230233">
    <property type="component" value="Chromosome IV"/>
</dbReference>
<feature type="compositionally biased region" description="Basic and acidic residues" evidence="1">
    <location>
        <begin position="352"/>
        <end position="370"/>
    </location>
</feature>
<dbReference type="PANTHER" id="PTHR21516">
    <property type="entry name" value="AAA_LID_7 DOMAIN-CONTAINING PROTEIN-RELATED-RELATED"/>
    <property type="match status" value="1"/>
</dbReference>
<dbReference type="STRING" id="1611254.A0A2G5TYA7"/>